<dbReference type="Gene3D" id="3.40.50.300">
    <property type="entry name" value="P-loop containing nucleotide triphosphate hydrolases"/>
    <property type="match status" value="1"/>
</dbReference>
<dbReference type="EMBL" id="QMQA01000323">
    <property type="protein sequence ID" value="RLE10380.1"/>
    <property type="molecule type" value="Genomic_DNA"/>
</dbReference>
<sequence length="112" mass="13019">VDVEKIKSELRKLKKKNLVIESHYAHDMDSDVLIILRTNPGELRKRGREKGWRREKIEENVLAEIMEICKSEALEQGKGFYEIDTSNKTPKDVVDEIVKNLNINRKLSKTKG</sequence>
<evidence type="ECO:0000313" key="1">
    <source>
        <dbReference type="EMBL" id="RLE10380.1"/>
    </source>
</evidence>
<dbReference type="AlphaFoldDB" id="A0A662D8K7"/>
<dbReference type="Pfam" id="PF13238">
    <property type="entry name" value="AAA_18"/>
    <property type="match status" value="1"/>
</dbReference>
<proteinExistence type="predicted"/>
<evidence type="ECO:0000313" key="2">
    <source>
        <dbReference type="Proteomes" id="UP000280417"/>
    </source>
</evidence>
<name>A0A662D8K7_UNCAE</name>
<organism evidence="1 2">
    <name type="scientific">Aerophobetes bacterium</name>
    <dbReference type="NCBI Taxonomy" id="2030807"/>
    <lineage>
        <taxon>Bacteria</taxon>
        <taxon>Candidatus Aerophobota</taxon>
    </lineage>
</organism>
<reference evidence="1 2" key="1">
    <citation type="submission" date="2018-06" db="EMBL/GenBank/DDBJ databases">
        <title>Extensive metabolic versatility and redundancy in microbially diverse, dynamic hydrothermal sediments.</title>
        <authorList>
            <person name="Dombrowski N."/>
            <person name="Teske A."/>
            <person name="Baker B.J."/>
        </authorList>
    </citation>
    <scope>NUCLEOTIDE SEQUENCE [LARGE SCALE GENOMIC DNA]</scope>
    <source>
        <strain evidence="1">B3_G15</strain>
    </source>
</reference>
<accession>A0A662D8K7</accession>
<dbReference type="InterPro" id="IPR027417">
    <property type="entry name" value="P-loop_NTPase"/>
</dbReference>
<feature type="non-terminal residue" evidence="1">
    <location>
        <position position="1"/>
    </location>
</feature>
<dbReference type="SUPFAM" id="SSF52540">
    <property type="entry name" value="P-loop containing nucleoside triphosphate hydrolases"/>
    <property type="match status" value="1"/>
</dbReference>
<dbReference type="Proteomes" id="UP000280417">
    <property type="component" value="Unassembled WGS sequence"/>
</dbReference>
<evidence type="ECO:0008006" key="3">
    <source>
        <dbReference type="Google" id="ProtNLM"/>
    </source>
</evidence>
<gene>
    <name evidence="1" type="ORF">DRJ04_09275</name>
</gene>
<protein>
    <recommendedName>
        <fullName evidence="3">Dephospho-CoA kinase</fullName>
    </recommendedName>
</protein>
<comment type="caution">
    <text evidence="1">The sequence shown here is derived from an EMBL/GenBank/DDBJ whole genome shotgun (WGS) entry which is preliminary data.</text>
</comment>